<feature type="domain" description="Transcription regulator TrmB C-terminal" evidence="3">
    <location>
        <begin position="121"/>
        <end position="360"/>
    </location>
</feature>
<evidence type="ECO:0000259" key="3">
    <source>
        <dbReference type="Pfam" id="PF11495"/>
    </source>
</evidence>
<dbReference type="AlphaFoldDB" id="A0A4D6HEJ2"/>
<dbReference type="EMBL" id="CP031310">
    <property type="protein sequence ID" value="QCC51137.1"/>
    <property type="molecule type" value="Genomic_DNA"/>
</dbReference>
<dbReference type="SUPFAM" id="SSF46785">
    <property type="entry name" value="Winged helix' DNA-binding domain"/>
    <property type="match status" value="1"/>
</dbReference>
<dbReference type="PANTHER" id="PTHR34293:SF1">
    <property type="entry name" value="HTH-TYPE TRANSCRIPTIONAL REGULATOR TRMBL2"/>
    <property type="match status" value="1"/>
</dbReference>
<dbReference type="InterPro" id="IPR002831">
    <property type="entry name" value="Tscrpt_reg_TrmB_N"/>
</dbReference>
<dbReference type="CDD" id="cd09124">
    <property type="entry name" value="PLDc_like_TrmB_middle"/>
    <property type="match status" value="1"/>
</dbReference>
<dbReference type="InterPro" id="IPR051797">
    <property type="entry name" value="TrmB-like"/>
</dbReference>
<evidence type="ECO:0000259" key="2">
    <source>
        <dbReference type="Pfam" id="PF01978"/>
    </source>
</evidence>
<dbReference type="CDD" id="cd00090">
    <property type="entry name" value="HTH_ARSR"/>
    <property type="match status" value="1"/>
</dbReference>
<dbReference type="Gene3D" id="1.10.10.10">
    <property type="entry name" value="Winged helix-like DNA-binding domain superfamily/Winged helix DNA-binding domain"/>
    <property type="match status" value="1"/>
</dbReference>
<dbReference type="Pfam" id="PF11495">
    <property type="entry name" value="Regulator_TrmB"/>
    <property type="match status" value="1"/>
</dbReference>
<dbReference type="InterPro" id="IPR036388">
    <property type="entry name" value="WH-like_DNA-bd_sf"/>
</dbReference>
<reference evidence="4 5" key="1">
    <citation type="journal article" date="2019" name="Nat. Commun.">
        <title>A new type of DNA phosphorothioation-based antiviral system in archaea.</title>
        <authorList>
            <person name="Xiong L."/>
            <person name="Liu S."/>
            <person name="Chen S."/>
            <person name="Xiao Y."/>
            <person name="Zhu B."/>
            <person name="Gao Y."/>
            <person name="Zhang Y."/>
            <person name="Chen B."/>
            <person name="Luo J."/>
            <person name="Deng Z."/>
            <person name="Chen X."/>
            <person name="Wang L."/>
            <person name="Chen S."/>
        </authorList>
    </citation>
    <scope>NUCLEOTIDE SEQUENCE [LARGE SCALE GENOMIC DNA]</scope>
    <source>
        <strain evidence="4 5">CBA1105</strain>
    </source>
</reference>
<dbReference type="InterPro" id="IPR036390">
    <property type="entry name" value="WH_DNA-bd_sf"/>
</dbReference>
<dbReference type="PANTHER" id="PTHR34293">
    <property type="entry name" value="HTH-TYPE TRANSCRIPTIONAL REGULATOR TRMBL2"/>
    <property type="match status" value="1"/>
</dbReference>
<comment type="similarity">
    <text evidence="1">Belongs to the transcriptional regulator TrmB family.</text>
</comment>
<dbReference type="InterPro" id="IPR011991">
    <property type="entry name" value="ArsR-like_HTH"/>
</dbReference>
<dbReference type="Proteomes" id="UP000296706">
    <property type="component" value="Chromosome"/>
</dbReference>
<evidence type="ECO:0000313" key="4">
    <source>
        <dbReference type="EMBL" id="QCC51137.1"/>
    </source>
</evidence>
<gene>
    <name evidence="4" type="ORF">DV733_07735</name>
</gene>
<dbReference type="STRING" id="1457250.GCA_000755225_01359"/>
<name>A0A4D6HEJ2_9EURY</name>
<proteinExistence type="inferred from homology"/>
<accession>A0A4D6HEJ2</accession>
<keyword evidence="5" id="KW-1185">Reference proteome</keyword>
<dbReference type="KEGG" id="hsn:DV733_07735"/>
<dbReference type="SUPFAM" id="SSF159071">
    <property type="entry name" value="TrmB C-terminal domain-like"/>
    <property type="match status" value="1"/>
</dbReference>
<feature type="domain" description="Transcription regulator TrmB N-terminal" evidence="2">
    <location>
        <begin position="21"/>
        <end position="76"/>
    </location>
</feature>
<sequence>MDPGDSRRMDSEQLVSVLETGGLSRYQAQAFVALLELGTASAGDLADASGVPQPRIYDVIRDLEADGYVETYEGETLQARVEDPDAIVGDIAVRISEFQSATEEIERRWTEPEPTPHEAAIVTKYETVHKRVVSFLEDANYYAQLSVNPDQLERLRPTLEAAHDNGIYVQLAIHSYDEETLPEAEDLEAVCTEARLRERPAAFLALIDQQQVGYALHVDSPDEYGMVIDDRGPSYVFSWFFTTMLWELWEPHYDGRPSEPPLRYFEIRRLIPEIEPLLDAGATVRVRVSGQWVDTHRPCQLVGTVEEVAYEGQGLDDGPPTLQDLAGMASLVVETDGGTFSVGGIGTLVEDVEADQIVVEEIDE</sequence>
<evidence type="ECO:0000256" key="1">
    <source>
        <dbReference type="ARBA" id="ARBA00007287"/>
    </source>
</evidence>
<dbReference type="Pfam" id="PF01978">
    <property type="entry name" value="TrmB"/>
    <property type="match status" value="1"/>
</dbReference>
<protein>
    <submittedName>
        <fullName evidence="4">TrmB family transcriptional regulator</fullName>
    </submittedName>
</protein>
<organism evidence="4 5">
    <name type="scientific">Halapricum salinum</name>
    <dbReference type="NCBI Taxonomy" id="1457250"/>
    <lineage>
        <taxon>Archaea</taxon>
        <taxon>Methanobacteriati</taxon>
        <taxon>Methanobacteriota</taxon>
        <taxon>Stenosarchaea group</taxon>
        <taxon>Halobacteria</taxon>
        <taxon>Halobacteriales</taxon>
        <taxon>Haloarculaceae</taxon>
        <taxon>Halapricum</taxon>
    </lineage>
</organism>
<evidence type="ECO:0000313" key="5">
    <source>
        <dbReference type="Proteomes" id="UP000296706"/>
    </source>
</evidence>
<dbReference type="InterPro" id="IPR021586">
    <property type="entry name" value="Tscrpt_reg_TrmB_C"/>
</dbReference>